<proteinExistence type="predicted"/>
<feature type="non-terminal residue" evidence="1">
    <location>
        <position position="1"/>
    </location>
</feature>
<dbReference type="HOGENOM" id="CLU_3111874_0_0_1"/>
<organism evidence="1 2">
    <name type="scientific">Cochliobolus heterostrophus (strain C4 / ATCC 48331 / race T)</name>
    <name type="common">Southern corn leaf blight fungus</name>
    <name type="synonym">Bipolaris maydis</name>
    <dbReference type="NCBI Taxonomy" id="665024"/>
    <lineage>
        <taxon>Eukaryota</taxon>
        <taxon>Fungi</taxon>
        <taxon>Dikarya</taxon>
        <taxon>Ascomycota</taxon>
        <taxon>Pezizomycotina</taxon>
        <taxon>Dothideomycetes</taxon>
        <taxon>Pleosporomycetidae</taxon>
        <taxon>Pleosporales</taxon>
        <taxon>Pleosporineae</taxon>
        <taxon>Pleosporaceae</taxon>
        <taxon>Bipolaris</taxon>
    </lineage>
</organism>
<evidence type="ECO:0000313" key="2">
    <source>
        <dbReference type="Proteomes" id="UP000012338"/>
    </source>
</evidence>
<dbReference type="EMBL" id="KB733459">
    <property type="protein sequence ID" value="ENI03720.1"/>
    <property type="molecule type" value="Genomic_DNA"/>
</dbReference>
<reference evidence="2" key="2">
    <citation type="journal article" date="2013" name="PLoS Genet.">
        <title>Comparative genome structure, secondary metabolite, and effector coding capacity across Cochliobolus pathogens.</title>
        <authorList>
            <person name="Condon B.J."/>
            <person name="Leng Y."/>
            <person name="Wu D."/>
            <person name="Bushley K.E."/>
            <person name="Ohm R.A."/>
            <person name="Otillar R."/>
            <person name="Martin J."/>
            <person name="Schackwitz W."/>
            <person name="Grimwood J."/>
            <person name="MohdZainudin N."/>
            <person name="Xue C."/>
            <person name="Wang R."/>
            <person name="Manning V.A."/>
            <person name="Dhillon B."/>
            <person name="Tu Z.J."/>
            <person name="Steffenson B.J."/>
            <person name="Salamov A."/>
            <person name="Sun H."/>
            <person name="Lowry S."/>
            <person name="LaButti K."/>
            <person name="Han J."/>
            <person name="Copeland A."/>
            <person name="Lindquist E."/>
            <person name="Barry K."/>
            <person name="Schmutz J."/>
            <person name="Baker S.E."/>
            <person name="Ciuffetti L.M."/>
            <person name="Grigoriev I.V."/>
            <person name="Zhong S."/>
            <person name="Turgeon B.G."/>
        </authorList>
    </citation>
    <scope>NUCLEOTIDE SEQUENCE [LARGE SCALE GENOMIC DNA]</scope>
    <source>
        <strain evidence="2">C4 / ATCC 48331 / race T</strain>
    </source>
</reference>
<keyword evidence="2" id="KW-1185">Reference proteome</keyword>
<dbReference type="AlphaFoldDB" id="N4WW99"/>
<dbReference type="Proteomes" id="UP000012338">
    <property type="component" value="Unassembled WGS sequence"/>
</dbReference>
<sequence length="51" mass="5644">QTLYSLRAAKVYLYNLLARNRCRAVSKASQSFRKSGLGSLIASAPKMKIVL</sequence>
<reference evidence="1 2" key="1">
    <citation type="journal article" date="2012" name="PLoS Pathog.">
        <title>Diverse lifestyles and strategies of plant pathogenesis encoded in the genomes of eighteen Dothideomycetes fungi.</title>
        <authorList>
            <person name="Ohm R.A."/>
            <person name="Feau N."/>
            <person name="Henrissat B."/>
            <person name="Schoch C.L."/>
            <person name="Horwitz B.A."/>
            <person name="Barry K.W."/>
            <person name="Condon B.J."/>
            <person name="Copeland A.C."/>
            <person name="Dhillon B."/>
            <person name="Glaser F."/>
            <person name="Hesse C.N."/>
            <person name="Kosti I."/>
            <person name="LaButti K."/>
            <person name="Lindquist E.A."/>
            <person name="Lucas S."/>
            <person name="Salamov A.A."/>
            <person name="Bradshaw R.E."/>
            <person name="Ciuffetti L."/>
            <person name="Hamelin R.C."/>
            <person name="Kema G.H.J."/>
            <person name="Lawrence C."/>
            <person name="Scott J.A."/>
            <person name="Spatafora J.W."/>
            <person name="Turgeon B.G."/>
            <person name="de Wit P.J.G.M."/>
            <person name="Zhong S."/>
            <person name="Goodwin S.B."/>
            <person name="Grigoriev I.V."/>
        </authorList>
    </citation>
    <scope>NUCLEOTIDE SEQUENCE [LARGE SCALE GENOMIC DNA]</scope>
    <source>
        <strain evidence="2">C4 / ATCC 48331 / race T</strain>
    </source>
</reference>
<accession>N4WW99</accession>
<protein>
    <submittedName>
        <fullName evidence="1">Uncharacterized protein</fullName>
    </submittedName>
</protein>
<evidence type="ECO:0000313" key="1">
    <source>
        <dbReference type="EMBL" id="ENI03720.1"/>
    </source>
</evidence>
<name>N4WW99_COCH4</name>
<gene>
    <name evidence="1" type="ORF">COCC4DRAFT_142338</name>
</gene>